<protein>
    <submittedName>
        <fullName evidence="1">Uncharacterized protein</fullName>
    </submittedName>
</protein>
<dbReference type="SUPFAM" id="SSF49785">
    <property type="entry name" value="Galactose-binding domain-like"/>
    <property type="match status" value="1"/>
</dbReference>
<dbReference type="Proteomes" id="UP000231426">
    <property type="component" value="Unassembled WGS sequence"/>
</dbReference>
<dbReference type="InterPro" id="IPR008979">
    <property type="entry name" value="Galactose-bd-like_sf"/>
</dbReference>
<comment type="caution">
    <text evidence="1">The sequence shown here is derived from an EMBL/GenBank/DDBJ whole genome shotgun (WGS) entry which is preliminary data.</text>
</comment>
<evidence type="ECO:0000313" key="1">
    <source>
        <dbReference type="EMBL" id="PIT88724.1"/>
    </source>
</evidence>
<dbReference type="EMBL" id="PFBV01000002">
    <property type="protein sequence ID" value="PIT88724.1"/>
    <property type="molecule type" value="Genomic_DNA"/>
</dbReference>
<sequence>MKCPRKISLKILMALFIVSGFFGTAIFGVEKAQAQYDNQINASFLSWQAQGEAEKAKAEVQSNLLKNKNYMVMNAVINAMSYFANKISYDMAVWLASGGKGQAPFSSTSGFFKYLGQVTGDSLGESLGSLGESLGLNICDLPDPRLDLALQLGLNFHYAEPTPKCSWQDLKKAYSVENFKSKYLSQEGTIGRLSASVTVKDTDFGIWTDARAKIDGIAVQKENAAQADREEGSGMKAVTDLISGQVKTPAVVVKDTMMKQSADSKMTKEEAKKTGEVWGAFGAGATQVAYKAASTFISTMLGTVLKNFMEGGMLPGGHKVCNPGLTLTGVNLEPCSSDSSGGNNLADNYYADARNTDNRAAAQAMFSQLLIPQIKTLDNYNLIASLAECSPENLSPDSCVVDQSFLQILQSADNGESLTVKQAMEKGWLHGDWKMISSLDKAASQKQDCSQSAYCQRNMTFLRQARILSVGFEFAALLSPVNNPVSLKEVVDNFYTVGSPYYHLINPHWVIKLPKIRCKAFTFSSIAQNGARLEECSDLQHCVGYNKDGSCQTWGYCMKERPIWKFNANYCDSQYSTCRAFTDSDGNSVGYLVRTLDTSFCGEDTDGCRRYSAGKVYASATNSVWLPEEIKYNTVSNYFYNSSLYFNKKLTSCDAKDDGCSAFKLASKTDTLLYLRKAPDYLGCYDADLKSVPAKLYDGIAWPKNLTELSLVTPQNTEACKNYAQVCLPEEENCNLYTSVLNQEAIPGKFKPAEIVSMTAGQQLVWNDQCDASCVGYAAYKEMPSSYTNGENLAYIIPSSGNTCTSYDAGCSAFTNLSTTNPSGMEQTEYFSYLRSCILPDQTKQKTFYLYESSESGGYKLQTFVLEKDATGAPKQIWRDISEIDSFGDCDSTSYAAGTADPDCHQFNDDGGNIYYKYLSKTILVSENCNPYRLNNTELVDGQCPFDFDGFGNRVGNAVEKINEACYYYGLPVGDTRGAGETKVCSAATNSCRAYKGNAGNNVRVVFQDNFENEEIGDWSGGLGGSLEISLESNQINGHSLKNFGQDGFYRQNVEVAEGKSYVLTFWAKGNAIIFPSFQDEGVYKLSFGDAVSLTDVWHYYSFGPLEFNQSVTSTYLNFNISGTGLKNVFIDNIKLMEITDYLYLVKNSLSVNQICDSNLEDNMPGEALGCTAYKDPLNNIYNLTNFSYLCREAAVGCTAVLDTYNTLNTAEPRTYNVWLYGEMINLDGRSAEVVIGGKTFSCIVPTGAKGCYVDIFGPTLAQIVSVSVPGILTSSTIYIPGDTPTSSPIYLVANKSATCKSENIGCRSVGKGTVTRDGVLNPLSSEYEDVAVKNDPALFDDVLCGSESVGCRGYTSGDSKYYFKDPKIIGQRVCAYMSAKNDSGLPIMGWYWKDNKMCGDSSGFCSSDADCAAGVKCQNVPCYPLYYKFNETQGAIEWGLWSFGSTQYKGFVGQCPEEQNGCTEFIDRASSAQVSGKKCAFTGKKCELNSDCNEEENDYCKENVSGTYYLLNDGVLAETKNKCNGMVSQAEGCILLDQTDKPNKYWNTTSTYEVSQSAQDAFVVPVDKAELNDANIILKVTHDRECAEWGYCDLKQDYKDEDTGETTSRCYHLGVCQKATGSSIFNKECLVPVTQWDDKNQELSLAHYNSREAYWDSLDYSGYSVPWLYSIADLTARPLAGDNFHLVHVDYSEDAAGDCNGSADNGDVCGLDDTGKCFNGECLHSPNNYSSLTNHLTLLNCRGNAEDSSPFPSSVLTDESASLDYKIFKSGFESVNLCYDKSGSVVNCDCSYKKLRTSAGDVYTPSNQSVGSSYVCSGGTKQGKFCNGKDDITTCGSDGICGVIQTLSAMNGWQGYCLERDTRQFINGTETGNCLTWWPIEVPPGTTNIWDIDDSAGYQIAEGKQDRFMCLVNEPVINDPEIMMHILLYGSHVSAANDYNIQQLPKSYKIQTAGLDHSFKITDLPPNAAVSGCSDNNADDDFYDPLPGTPSNNVYNYQIYDYDSNKNSKGKFCPINRETLRKDGDTMRMCANPTWDDDNQTYSECPPSGILAADGTRWVNNNYENKYFHRNEIERIDIVFDRIGDDQYADGYISFITDSINAVEGHAFDTEEHFLNKEGESATKGVVDNYEMRCPDWNSIEDGLGNLRAWEWRGGVGVPSWTLPDADDTTLSKMQVLAQGVCEDLYREVQVKSSEVNQKNLAIRVVWDGDYHLRGIWVNLENTGSADVNAGFFFVIHFNDGRCEKFAKVATDTASKDFAFKPFTNNLATGKTINMGSAPVGITLTDRVSNLNGGNYGLAWGEGEYLEPPSASVKEAFVNPFIPWPNTHLFIDTVIFSQGGDYLKNYEMTNFKAGVPLVWARYGLAKYEDGGIYDGPDYTTFNSEIFDVSTVDMPWEIMLENMYAKVFGQYEQSYSGGMPTEFTLLSGTELDMANSANAIKSGLKIYPPHVAAPIIGSTGDDWQLDAISVNDRVSGDIYLVSGSQVHIKFYAWAHGNQMPLRKIWVDKGDGIKISNDSVSFGNRKFKCAEGTCGATAGGWQFPCENNDDCAPLYSDSITDDSTACYYPAAYDHRKFGNTGDTGCHEGPYDFVTDFNCPYGDLTHWPVSWLEPEEQAYIQSQFGDISYVCMVQPKVQVTDNWGWCNGTCKTTYAGGGSNIEGDGCYEDYSGKDCSTDEYGNNKAWTKYNGRLIIIPTQ</sequence>
<name>A0A2M6W7G2_9BACT</name>
<gene>
    <name evidence="1" type="ORF">COU29_00535</name>
</gene>
<organism evidence="1 2">
    <name type="scientific">Candidatus Magasanikbacteria bacterium CG10_big_fil_rev_8_21_14_0_10_36_32</name>
    <dbReference type="NCBI Taxonomy" id="1974646"/>
    <lineage>
        <taxon>Bacteria</taxon>
        <taxon>Candidatus Magasanikiibacteriota</taxon>
    </lineage>
</organism>
<reference evidence="2" key="1">
    <citation type="submission" date="2017-09" db="EMBL/GenBank/DDBJ databases">
        <title>Depth-based differentiation of microbial function through sediment-hosted aquifers and enrichment of novel symbionts in the deep terrestrial subsurface.</title>
        <authorList>
            <person name="Probst A.J."/>
            <person name="Ladd B."/>
            <person name="Jarett J.K."/>
            <person name="Geller-Mcgrath D.E."/>
            <person name="Sieber C.M.K."/>
            <person name="Emerson J.B."/>
            <person name="Anantharaman K."/>
            <person name="Thomas B.C."/>
            <person name="Malmstrom R."/>
            <person name="Stieglmeier M."/>
            <person name="Klingl A."/>
            <person name="Woyke T."/>
            <person name="Ryan C.M."/>
            <person name="Banfield J.F."/>
        </authorList>
    </citation>
    <scope>NUCLEOTIDE SEQUENCE [LARGE SCALE GENOMIC DNA]</scope>
</reference>
<dbReference type="Gene3D" id="2.60.120.260">
    <property type="entry name" value="Galactose-binding domain-like"/>
    <property type="match status" value="1"/>
</dbReference>
<accession>A0A2M6W7G2</accession>
<evidence type="ECO:0000313" key="2">
    <source>
        <dbReference type="Proteomes" id="UP000231426"/>
    </source>
</evidence>
<proteinExistence type="predicted"/>